<evidence type="ECO:0000313" key="5">
    <source>
        <dbReference type="Proteomes" id="UP000180246"/>
    </source>
</evidence>
<evidence type="ECO:0000256" key="1">
    <source>
        <dbReference type="SAM" id="SignalP"/>
    </source>
</evidence>
<accession>A0A1S2N672</accession>
<comment type="caution">
    <text evidence="4">The sequence shown here is derived from an EMBL/GenBank/DDBJ whole genome shotgun (WGS) entry which is preliminary data.</text>
</comment>
<evidence type="ECO:0000259" key="3">
    <source>
        <dbReference type="Pfam" id="PF12969"/>
    </source>
</evidence>
<dbReference type="Gene3D" id="2.60.40.3140">
    <property type="match status" value="1"/>
</dbReference>
<dbReference type="InterPro" id="IPR002931">
    <property type="entry name" value="Transglutaminase-like"/>
</dbReference>
<dbReference type="RefSeq" id="WP_083415178.1">
    <property type="nucleotide sequence ID" value="NZ_JRYB01000001.1"/>
</dbReference>
<evidence type="ECO:0000313" key="4">
    <source>
        <dbReference type="EMBL" id="OIJ39772.1"/>
    </source>
</evidence>
<protein>
    <recommendedName>
        <fullName evidence="6">DUF3857 domain-containing protein</fullName>
    </recommendedName>
</protein>
<dbReference type="EMBL" id="JRYB01000001">
    <property type="protein sequence ID" value="OIJ39772.1"/>
    <property type="molecule type" value="Genomic_DNA"/>
</dbReference>
<dbReference type="Gene3D" id="2.60.120.1130">
    <property type="match status" value="1"/>
</dbReference>
<dbReference type="Proteomes" id="UP000180246">
    <property type="component" value="Unassembled WGS sequence"/>
</dbReference>
<sequence length="626" mass="68650">MHLRFVVMLCLLLCPLLCLPASASALEADSGTDRSVVVDRHVQHFVVESGGGYTLTVEQAKTIVNRAALHEHAQFYIGYNQSLDEVVSVEAHTEKADGRRLAVQPHQIRDQQEAASLDAPMFQDTRLKIVVFPDVEAGDRVAVRYVVRRHTPLFPGHFEDLTSARFQRQRDFRLVYDMPASMPLHADAVGFETSAATNMPAPAPGKRRYAWRYVDGDNARLEADSVSYLDYGKRLAVSTFADYAAFARAYQERAAGKALPDDTVAALAASITGAILDRRARAIALSDWVRKNVRYVGVYLGPGGVVPHAASSVLANRYGDCKDHATLLEALLASSGIDSTVALVNNGDAYRLPGVPTLGVLNHAIVYIPSLQLYLDPTAESVAGGFLPAALLGKPAVLARSGEFAMIPFFQQARSRTFTQFDIQPDGGSRFKVTRTSSGAQAEPYRRVVRATPAAERDRFVERMLQGLGQQGGGVLEPGDTEGVADDYTLSFRGASSGFTQLPGPAGLATTYNFWGGLGDAVFAFTQEPERRQEFVCPAIDAEDELRFHLPKRAQVLALPRAVKVIDANFAYRSHYQRHGALVTVKRQLKFRHTAATCSPDDYRRMRPALERMLRDLRSQVVVRGG</sequence>
<dbReference type="Pfam" id="PF12969">
    <property type="entry name" value="DUF3857"/>
    <property type="match status" value="1"/>
</dbReference>
<dbReference type="InterPro" id="IPR024618">
    <property type="entry name" value="DUF3857"/>
</dbReference>
<organism evidence="4 5">
    <name type="scientific">Massilia timonae</name>
    <dbReference type="NCBI Taxonomy" id="47229"/>
    <lineage>
        <taxon>Bacteria</taxon>
        <taxon>Pseudomonadati</taxon>
        <taxon>Pseudomonadota</taxon>
        <taxon>Betaproteobacteria</taxon>
        <taxon>Burkholderiales</taxon>
        <taxon>Oxalobacteraceae</taxon>
        <taxon>Telluria group</taxon>
        <taxon>Massilia</taxon>
    </lineage>
</organism>
<feature type="signal peptide" evidence="1">
    <location>
        <begin position="1"/>
        <end position="23"/>
    </location>
</feature>
<keyword evidence="1" id="KW-0732">Signal</keyword>
<dbReference type="Gene3D" id="3.10.620.30">
    <property type="match status" value="1"/>
</dbReference>
<feature type="domain" description="Transglutaminase-like" evidence="2">
    <location>
        <begin position="266"/>
        <end position="342"/>
    </location>
</feature>
<name>A0A1S2N672_9BURK</name>
<proteinExistence type="predicted"/>
<reference evidence="4 5" key="1">
    <citation type="submission" date="2014-10" db="EMBL/GenBank/DDBJ databases">
        <authorList>
            <person name="Seo M.-J."/>
            <person name="Seok Y.J."/>
            <person name="Cha I.-T."/>
        </authorList>
    </citation>
    <scope>NUCLEOTIDE SEQUENCE [LARGE SCALE GENOMIC DNA]</scope>
    <source>
        <strain evidence="4 5">NEU</strain>
    </source>
</reference>
<gene>
    <name evidence="4" type="ORF">LO55_1026</name>
</gene>
<dbReference type="AlphaFoldDB" id="A0A1S2N672"/>
<feature type="chain" id="PRO_5012051630" description="DUF3857 domain-containing protein" evidence="1">
    <location>
        <begin position="24"/>
        <end position="626"/>
    </location>
</feature>
<dbReference type="InterPro" id="IPR038765">
    <property type="entry name" value="Papain-like_cys_pep_sf"/>
</dbReference>
<evidence type="ECO:0000259" key="2">
    <source>
        <dbReference type="Pfam" id="PF01841"/>
    </source>
</evidence>
<dbReference type="SUPFAM" id="SSF54001">
    <property type="entry name" value="Cysteine proteinases"/>
    <property type="match status" value="1"/>
</dbReference>
<feature type="domain" description="DUF3857" evidence="3">
    <location>
        <begin position="51"/>
        <end position="213"/>
    </location>
</feature>
<dbReference type="Pfam" id="PF01841">
    <property type="entry name" value="Transglut_core"/>
    <property type="match status" value="1"/>
</dbReference>
<evidence type="ECO:0008006" key="6">
    <source>
        <dbReference type="Google" id="ProtNLM"/>
    </source>
</evidence>